<evidence type="ECO:0000313" key="3">
    <source>
        <dbReference type="Proteomes" id="UP000028702"/>
    </source>
</evidence>
<reference evidence="2 3" key="1">
    <citation type="submission" date="2014-07" db="EMBL/GenBank/DDBJ databases">
        <title>Tepidicaulis marinum gen. nov., sp. nov., a novel marine bacterium denitrifying nitrate to nitrous oxide strictly under microaerobic conditions.</title>
        <authorList>
            <person name="Takeuchi M."/>
            <person name="Yamagishi T."/>
            <person name="Kamagata Y."/>
            <person name="Oshima K."/>
            <person name="Hattori M."/>
            <person name="Katayama T."/>
            <person name="Hanada S."/>
            <person name="Tamaki H."/>
            <person name="Marumo K."/>
            <person name="Maeda H."/>
            <person name="Nedachi M."/>
            <person name="Iwasaki W."/>
            <person name="Suwa Y."/>
            <person name="Sakata S."/>
        </authorList>
    </citation>
    <scope>NUCLEOTIDE SEQUENCE [LARGE SCALE GENOMIC DNA]</scope>
    <source>
        <strain evidence="2 3">MA2</strain>
    </source>
</reference>
<dbReference type="Proteomes" id="UP000028702">
    <property type="component" value="Unassembled WGS sequence"/>
</dbReference>
<name>A0A081B6C3_9HYPH</name>
<keyword evidence="1" id="KW-0472">Membrane</keyword>
<feature type="transmembrane region" description="Helical" evidence="1">
    <location>
        <begin position="6"/>
        <end position="23"/>
    </location>
</feature>
<dbReference type="EMBL" id="BBIO01000001">
    <property type="protein sequence ID" value="GAK43591.1"/>
    <property type="molecule type" value="Genomic_DNA"/>
</dbReference>
<evidence type="ECO:0000256" key="1">
    <source>
        <dbReference type="SAM" id="Phobius"/>
    </source>
</evidence>
<keyword evidence="1" id="KW-0812">Transmembrane</keyword>
<evidence type="ECO:0000313" key="2">
    <source>
        <dbReference type="EMBL" id="GAK43591.1"/>
    </source>
</evidence>
<proteinExistence type="predicted"/>
<comment type="caution">
    <text evidence="2">The sequence shown here is derived from an EMBL/GenBank/DDBJ whole genome shotgun (WGS) entry which is preliminary data.</text>
</comment>
<organism evidence="2 3">
    <name type="scientific">Tepidicaulis marinus</name>
    <dbReference type="NCBI Taxonomy" id="1333998"/>
    <lineage>
        <taxon>Bacteria</taxon>
        <taxon>Pseudomonadati</taxon>
        <taxon>Pseudomonadota</taxon>
        <taxon>Alphaproteobacteria</taxon>
        <taxon>Hyphomicrobiales</taxon>
        <taxon>Parvibaculaceae</taxon>
        <taxon>Tepidicaulis</taxon>
    </lineage>
</organism>
<dbReference type="STRING" id="1333998.M2A_0090"/>
<sequence length="130" mass="14300">MKAIWGIALVICVGLVGIGILNMTGQTGWYGGRVPLNDATISDWHRATERDRVDTSKVWIAVWMGRENYEQLGPEAEVMIALNAKHLAECVTNTSKPWAQQPDGENTQAADLASTCLNMADDIPRADKFK</sequence>
<keyword evidence="3" id="KW-1185">Reference proteome</keyword>
<protein>
    <submittedName>
        <fullName evidence="2">12-oxophytodienoate reductase, putative</fullName>
    </submittedName>
</protein>
<dbReference type="AlphaFoldDB" id="A0A081B6C3"/>
<accession>A0A081B6C3</accession>
<dbReference type="RefSeq" id="WP_045441656.1">
    <property type="nucleotide sequence ID" value="NZ_BBIO01000001.1"/>
</dbReference>
<gene>
    <name evidence="2" type="ORF">M2A_0090</name>
</gene>
<keyword evidence="1" id="KW-1133">Transmembrane helix</keyword>